<dbReference type="Proteomes" id="UP000265566">
    <property type="component" value="Chromosome 4"/>
</dbReference>
<sequence>MRTFSRDRHFLENLVLYWHLLLDLVQVLLIVMPTHWIITCTHEP</sequence>
<feature type="transmembrane region" description="Helical" evidence="1">
    <location>
        <begin position="20"/>
        <end position="38"/>
    </location>
</feature>
<name>A0A396I2N2_MEDTR</name>
<keyword evidence="1" id="KW-0812">Transmembrane</keyword>
<organism evidence="2">
    <name type="scientific">Medicago truncatula</name>
    <name type="common">Barrel medic</name>
    <name type="synonym">Medicago tribuloides</name>
    <dbReference type="NCBI Taxonomy" id="3880"/>
    <lineage>
        <taxon>Eukaryota</taxon>
        <taxon>Viridiplantae</taxon>
        <taxon>Streptophyta</taxon>
        <taxon>Embryophyta</taxon>
        <taxon>Tracheophyta</taxon>
        <taxon>Spermatophyta</taxon>
        <taxon>Magnoliopsida</taxon>
        <taxon>eudicotyledons</taxon>
        <taxon>Gunneridae</taxon>
        <taxon>Pentapetalae</taxon>
        <taxon>rosids</taxon>
        <taxon>fabids</taxon>
        <taxon>Fabales</taxon>
        <taxon>Fabaceae</taxon>
        <taxon>Papilionoideae</taxon>
        <taxon>50 kb inversion clade</taxon>
        <taxon>NPAAA clade</taxon>
        <taxon>Hologalegina</taxon>
        <taxon>IRL clade</taxon>
        <taxon>Trifolieae</taxon>
        <taxon>Medicago</taxon>
    </lineage>
</organism>
<dbReference type="AlphaFoldDB" id="A0A396I2N2"/>
<keyword evidence="1" id="KW-1133">Transmembrane helix</keyword>
<comment type="caution">
    <text evidence="2">The sequence shown here is derived from an EMBL/GenBank/DDBJ whole genome shotgun (WGS) entry which is preliminary data.</text>
</comment>
<dbReference type="EMBL" id="PSQE01000004">
    <property type="protein sequence ID" value="RHN59018.1"/>
    <property type="molecule type" value="Genomic_DNA"/>
</dbReference>
<evidence type="ECO:0000256" key="1">
    <source>
        <dbReference type="SAM" id="Phobius"/>
    </source>
</evidence>
<accession>A0A396I2N2</accession>
<dbReference type="Gramene" id="rna20999">
    <property type="protein sequence ID" value="RHN59018.1"/>
    <property type="gene ID" value="gene20999"/>
</dbReference>
<reference evidence="2" key="1">
    <citation type="journal article" date="2018" name="Nat. Plants">
        <title>Whole-genome landscape of Medicago truncatula symbiotic genes.</title>
        <authorList>
            <person name="Pecrix Y."/>
            <person name="Gamas P."/>
            <person name="Carrere S."/>
        </authorList>
    </citation>
    <scope>NUCLEOTIDE SEQUENCE</scope>
    <source>
        <tissue evidence="2">Leaves</tissue>
    </source>
</reference>
<proteinExistence type="predicted"/>
<gene>
    <name evidence="2" type="ORF">MtrunA17_Chr4g0008751</name>
</gene>
<evidence type="ECO:0000313" key="2">
    <source>
        <dbReference type="EMBL" id="RHN59018.1"/>
    </source>
</evidence>
<evidence type="ECO:0008006" key="3">
    <source>
        <dbReference type="Google" id="ProtNLM"/>
    </source>
</evidence>
<protein>
    <recommendedName>
        <fullName evidence="3">Transmembrane protein</fullName>
    </recommendedName>
</protein>
<keyword evidence="1" id="KW-0472">Membrane</keyword>